<accession>F4PWR0</accession>
<dbReference type="RefSeq" id="XP_004367407.1">
    <property type="nucleotide sequence ID" value="XM_004367350.1"/>
</dbReference>
<organism evidence="2 3">
    <name type="scientific">Cavenderia fasciculata</name>
    <name type="common">Slime mold</name>
    <name type="synonym">Dictyostelium fasciculatum</name>
    <dbReference type="NCBI Taxonomy" id="261658"/>
    <lineage>
        <taxon>Eukaryota</taxon>
        <taxon>Amoebozoa</taxon>
        <taxon>Evosea</taxon>
        <taxon>Eumycetozoa</taxon>
        <taxon>Dictyostelia</taxon>
        <taxon>Acytosteliales</taxon>
        <taxon>Cavenderiaceae</taxon>
        <taxon>Cavenderia</taxon>
    </lineage>
</organism>
<dbReference type="AlphaFoldDB" id="F4PWR0"/>
<proteinExistence type="predicted"/>
<name>F4PWR0_CACFS</name>
<dbReference type="GeneID" id="14871902"/>
<reference evidence="3" key="1">
    <citation type="journal article" date="2011" name="Genome Res.">
        <title>Phylogeny-wide analysis of social amoeba genomes highlights ancient origins for complex intercellular communication.</title>
        <authorList>
            <person name="Heidel A.J."/>
            <person name="Lawal H.M."/>
            <person name="Felder M."/>
            <person name="Schilde C."/>
            <person name="Helps N.R."/>
            <person name="Tunggal B."/>
            <person name="Rivero F."/>
            <person name="John U."/>
            <person name="Schleicher M."/>
            <person name="Eichinger L."/>
            <person name="Platzer M."/>
            <person name="Noegel A.A."/>
            <person name="Schaap P."/>
            <person name="Gloeckner G."/>
        </authorList>
    </citation>
    <scope>NUCLEOTIDE SEQUENCE [LARGE SCALE GENOMIC DNA]</scope>
    <source>
        <strain evidence="3">SH3</strain>
    </source>
</reference>
<feature type="transmembrane region" description="Helical" evidence="1">
    <location>
        <begin position="15"/>
        <end position="35"/>
    </location>
</feature>
<keyword evidence="3" id="KW-1185">Reference proteome</keyword>
<dbReference type="OMA" id="YNGWIIS"/>
<evidence type="ECO:0000313" key="2">
    <source>
        <dbReference type="EMBL" id="EGG20424.1"/>
    </source>
</evidence>
<dbReference type="KEGG" id="dfa:DFA_07548"/>
<sequence>MAISIADLYIRFETLLYLVLAIGGFAAPGSMLQMFNVDLTATTTEPQGIDLIEGHQYVSPLTALTGLAQMYTYLMAIVSLQQCVTLFLAIKSQASATKTHLVRMNILLNVFLIVYNGWIISTQSALYSIDGLYYFKISFGVYIVDFLILLFLTEIQPFIFKKSSSSSTTPGSTKTSKKNK</sequence>
<keyword evidence="1" id="KW-1133">Transmembrane helix</keyword>
<feature type="transmembrane region" description="Helical" evidence="1">
    <location>
        <begin position="102"/>
        <end position="120"/>
    </location>
</feature>
<keyword evidence="1" id="KW-0472">Membrane</keyword>
<evidence type="ECO:0000256" key="1">
    <source>
        <dbReference type="SAM" id="Phobius"/>
    </source>
</evidence>
<keyword evidence="1" id="KW-0812">Transmembrane</keyword>
<evidence type="ECO:0008006" key="4">
    <source>
        <dbReference type="Google" id="ProtNLM"/>
    </source>
</evidence>
<dbReference type="Proteomes" id="UP000007797">
    <property type="component" value="Unassembled WGS sequence"/>
</dbReference>
<protein>
    <recommendedName>
        <fullName evidence="4">Transmembrane protein</fullName>
    </recommendedName>
</protein>
<evidence type="ECO:0000313" key="3">
    <source>
        <dbReference type="Proteomes" id="UP000007797"/>
    </source>
</evidence>
<feature type="transmembrane region" description="Helical" evidence="1">
    <location>
        <begin position="70"/>
        <end position="90"/>
    </location>
</feature>
<dbReference type="OrthoDB" id="10467848at2759"/>
<dbReference type="EMBL" id="GL883013">
    <property type="protein sequence ID" value="EGG20424.1"/>
    <property type="molecule type" value="Genomic_DNA"/>
</dbReference>
<feature type="transmembrane region" description="Helical" evidence="1">
    <location>
        <begin position="132"/>
        <end position="152"/>
    </location>
</feature>
<gene>
    <name evidence="2" type="ORF">DFA_07548</name>
</gene>